<evidence type="ECO:0000256" key="7">
    <source>
        <dbReference type="SAM" id="Phobius"/>
    </source>
</evidence>
<dbReference type="PROSITE" id="PS50042">
    <property type="entry name" value="CNMP_BINDING_3"/>
    <property type="match status" value="1"/>
</dbReference>
<dbReference type="AlphaFoldDB" id="A0A8J3DCB4"/>
<dbReference type="Pfam" id="PF00027">
    <property type="entry name" value="cNMP_binding"/>
    <property type="match status" value="1"/>
</dbReference>
<feature type="transmembrane region" description="Helical" evidence="7">
    <location>
        <begin position="386"/>
        <end position="406"/>
    </location>
</feature>
<evidence type="ECO:0000256" key="2">
    <source>
        <dbReference type="ARBA" id="ARBA00022475"/>
    </source>
</evidence>
<dbReference type="CDD" id="cd00038">
    <property type="entry name" value="CAP_ED"/>
    <property type="match status" value="1"/>
</dbReference>
<evidence type="ECO:0000256" key="6">
    <source>
        <dbReference type="SAM" id="MobiDB-lite"/>
    </source>
</evidence>
<reference evidence="10" key="2">
    <citation type="submission" date="2020-09" db="EMBL/GenBank/DDBJ databases">
        <authorList>
            <person name="Sun Q."/>
            <person name="Kim S."/>
        </authorList>
    </citation>
    <scope>NUCLEOTIDE SEQUENCE</scope>
    <source>
        <strain evidence="10">KCTC 12870</strain>
    </source>
</reference>
<dbReference type="InterPro" id="IPR000731">
    <property type="entry name" value="SSD"/>
</dbReference>
<protein>
    <submittedName>
        <fullName evidence="10">Membrane protein</fullName>
    </submittedName>
</protein>
<evidence type="ECO:0000256" key="4">
    <source>
        <dbReference type="ARBA" id="ARBA00022989"/>
    </source>
</evidence>
<dbReference type="SMART" id="SM00100">
    <property type="entry name" value="cNMP"/>
    <property type="match status" value="1"/>
</dbReference>
<dbReference type="InterPro" id="IPR004869">
    <property type="entry name" value="MMPL_dom"/>
</dbReference>
<feature type="domain" description="SSD" evidence="9">
    <location>
        <begin position="672"/>
        <end position="795"/>
    </location>
</feature>
<feature type="transmembrane region" description="Helical" evidence="7">
    <location>
        <begin position="282"/>
        <end position="303"/>
    </location>
</feature>
<dbReference type="InterPro" id="IPR018490">
    <property type="entry name" value="cNMP-bd_dom_sf"/>
</dbReference>
<evidence type="ECO:0000259" key="8">
    <source>
        <dbReference type="PROSITE" id="PS50042"/>
    </source>
</evidence>
<dbReference type="Gene3D" id="1.20.1640.10">
    <property type="entry name" value="Multidrug efflux transporter AcrB transmembrane domain"/>
    <property type="match status" value="2"/>
</dbReference>
<dbReference type="SUPFAM" id="SSF82866">
    <property type="entry name" value="Multidrug efflux transporter AcrB transmembrane domain"/>
    <property type="match status" value="2"/>
</dbReference>
<evidence type="ECO:0000256" key="3">
    <source>
        <dbReference type="ARBA" id="ARBA00022692"/>
    </source>
</evidence>
<comment type="caution">
    <text evidence="10">The sequence shown here is derived from an EMBL/GenBank/DDBJ whole genome shotgun (WGS) entry which is preliminary data.</text>
</comment>
<proteinExistence type="predicted"/>
<feature type="transmembrane region" description="Helical" evidence="7">
    <location>
        <begin position="645"/>
        <end position="664"/>
    </location>
</feature>
<sequence length="974" mass="107807">MQRLFKLCYNNAFLVIAIVLAVTGFSISKAFDLKVNVSTDALIPEDSPLQKEYQRVTDAFGSDQLALVYIEDEQLFTHEKLTLLQKLSKELNKLPEVERVESLFTVNDIRSVNGWIDTSPLLRKIPKSPEALAEKKQQAIDNPLMRRSIISRNGNATLITLYLRTADGEQMDSDKRVYNDIQEILEGLKAPPAPEPTQDAKSIEHLPESVRIALEAKKKAKEETAAPTDYTTQFTRIFQVGSPALHVWMADYIIADQKILLPAAGLILVLLIGLMMGSFQAAIIPVINAIISTAWTFGLMVALDIPISMLNYIVPALILIIGATEDVHILNEYSEAKGEGSLGSDAVMQIAHRIGLTLFLTGLTTTLGFAVTGLSALSIMQEFGTTAALGMLSRFIISITFLPAWLRIFGRFIRSQKHTANENARHRKVTQKVSNLLEKNLLRNPRRVILVFSLIALPCLFMIPKIRVSNDLISFLHPDSPIVEQLNLVANRLSGSKVIYVTFYGSENSLKKHESLQNIEAFSNWMREDQRIDTVTSIADYIALVNKAMQGGNEADRHVPDNDNLISQYLLFFHRSDLKPYVADKFSDANVVLRSNISDSSELNTLVADIEQKLNTGKFGDLRYSVSGKSVMVAAAVDKIIGGQVISLASMTALLFAIVGVLFLSTRAASLAVLSNLFPVVVVFGIMALFGVTLNVGTCMVAAITIGIAVDDTLHLMVRYNKELKILKDEHKAILASLRAELFPVITTSLGLAGGFVILGFSSFVPVMQFGLLSALVMILALLSDIILTPVLLSTTRLITLWDVLGFNLRNALIERSAMFEGLTKWQAKKLILLANLEERQIGEYIVREGDVGNSLYVIIDGELEVSKTIEGRKVVITKLVLGDIFGEIALISDVKRTADVTANTDTRLLVLNWKALENLQRYNPFLSSRLFLNLSRILGQRLKSSLERIESPAPFPTRTPFKNMSKRQKPPSP</sequence>
<dbReference type="RefSeq" id="WP_189514448.1">
    <property type="nucleotide sequence ID" value="NZ_BMXG01000010.1"/>
</dbReference>
<keyword evidence="11" id="KW-1185">Reference proteome</keyword>
<evidence type="ECO:0000259" key="9">
    <source>
        <dbReference type="PROSITE" id="PS50156"/>
    </source>
</evidence>
<keyword evidence="5 7" id="KW-0472">Membrane</keyword>
<dbReference type="SUPFAM" id="SSF51206">
    <property type="entry name" value="cAMP-binding domain-like"/>
    <property type="match status" value="1"/>
</dbReference>
<feature type="transmembrane region" description="Helical" evidence="7">
    <location>
        <begin position="448"/>
        <end position="466"/>
    </location>
</feature>
<feature type="domain" description="Cyclic nucleotide-binding" evidence="8">
    <location>
        <begin position="819"/>
        <end position="920"/>
    </location>
</feature>
<dbReference type="InterPro" id="IPR050545">
    <property type="entry name" value="Mycobact_MmpL"/>
</dbReference>
<dbReference type="Proteomes" id="UP000642829">
    <property type="component" value="Unassembled WGS sequence"/>
</dbReference>
<dbReference type="PANTHER" id="PTHR33406">
    <property type="entry name" value="MEMBRANE PROTEIN MJ1562-RELATED"/>
    <property type="match status" value="1"/>
</dbReference>
<reference evidence="10" key="1">
    <citation type="journal article" date="2014" name="Int. J. Syst. Evol. Microbiol.">
        <title>Complete genome sequence of Corynebacterium casei LMG S-19264T (=DSM 44701T), isolated from a smear-ripened cheese.</title>
        <authorList>
            <consortium name="US DOE Joint Genome Institute (JGI-PGF)"/>
            <person name="Walter F."/>
            <person name="Albersmeier A."/>
            <person name="Kalinowski J."/>
            <person name="Ruckert C."/>
        </authorList>
    </citation>
    <scope>NUCLEOTIDE SEQUENCE</scope>
    <source>
        <strain evidence="10">KCTC 12870</strain>
    </source>
</reference>
<gene>
    <name evidence="10" type="ORF">GCM10007047_18920</name>
</gene>
<feature type="transmembrane region" description="Helical" evidence="7">
    <location>
        <begin position="671"/>
        <end position="694"/>
    </location>
</feature>
<name>A0A8J3DCB4_9BACT</name>
<feature type="domain" description="SSD" evidence="9">
    <location>
        <begin position="282"/>
        <end position="408"/>
    </location>
</feature>
<keyword evidence="2" id="KW-1003">Cell membrane</keyword>
<dbReference type="PROSITE" id="PS00889">
    <property type="entry name" value="CNMP_BINDING_2"/>
    <property type="match status" value="1"/>
</dbReference>
<feature type="transmembrane region" description="Helical" evidence="7">
    <location>
        <begin position="259"/>
        <end position="276"/>
    </location>
</feature>
<keyword evidence="3 7" id="KW-0812">Transmembrane</keyword>
<comment type="subcellular location">
    <subcellularLocation>
        <location evidence="1">Cell membrane</location>
        <topology evidence="1">Multi-pass membrane protein</topology>
    </subcellularLocation>
</comment>
<feature type="transmembrane region" description="Helical" evidence="7">
    <location>
        <begin position="742"/>
        <end position="764"/>
    </location>
</feature>
<feature type="transmembrane region" description="Helical" evidence="7">
    <location>
        <begin position="770"/>
        <end position="793"/>
    </location>
</feature>
<dbReference type="Gene3D" id="2.60.120.10">
    <property type="entry name" value="Jelly Rolls"/>
    <property type="match status" value="1"/>
</dbReference>
<feature type="compositionally biased region" description="Basic residues" evidence="6">
    <location>
        <begin position="965"/>
        <end position="974"/>
    </location>
</feature>
<keyword evidence="4 7" id="KW-1133">Transmembrane helix</keyword>
<dbReference type="GO" id="GO:0005886">
    <property type="term" value="C:plasma membrane"/>
    <property type="evidence" value="ECO:0007669"/>
    <property type="project" value="UniProtKB-SubCell"/>
</dbReference>
<dbReference type="Pfam" id="PF03176">
    <property type="entry name" value="MMPL"/>
    <property type="match status" value="2"/>
</dbReference>
<evidence type="ECO:0000256" key="5">
    <source>
        <dbReference type="ARBA" id="ARBA00023136"/>
    </source>
</evidence>
<dbReference type="InterPro" id="IPR014710">
    <property type="entry name" value="RmlC-like_jellyroll"/>
</dbReference>
<dbReference type="PROSITE" id="PS00888">
    <property type="entry name" value="CNMP_BINDING_1"/>
    <property type="match status" value="1"/>
</dbReference>
<organism evidence="10 11">
    <name type="scientific">Cerasicoccus arenae</name>
    <dbReference type="NCBI Taxonomy" id="424488"/>
    <lineage>
        <taxon>Bacteria</taxon>
        <taxon>Pseudomonadati</taxon>
        <taxon>Verrucomicrobiota</taxon>
        <taxon>Opitutia</taxon>
        <taxon>Puniceicoccales</taxon>
        <taxon>Cerasicoccaceae</taxon>
        <taxon>Cerasicoccus</taxon>
    </lineage>
</organism>
<accession>A0A8J3DCB4</accession>
<feature type="transmembrane region" description="Helical" evidence="7">
    <location>
        <begin position="358"/>
        <end position="380"/>
    </location>
</feature>
<dbReference type="PROSITE" id="PS50156">
    <property type="entry name" value="SSD"/>
    <property type="match status" value="2"/>
</dbReference>
<feature type="transmembrane region" description="Helical" evidence="7">
    <location>
        <begin position="12"/>
        <end position="31"/>
    </location>
</feature>
<dbReference type="InterPro" id="IPR000595">
    <property type="entry name" value="cNMP-bd_dom"/>
</dbReference>
<feature type="region of interest" description="Disordered" evidence="6">
    <location>
        <begin position="950"/>
        <end position="974"/>
    </location>
</feature>
<evidence type="ECO:0000313" key="11">
    <source>
        <dbReference type="Proteomes" id="UP000642829"/>
    </source>
</evidence>
<evidence type="ECO:0000256" key="1">
    <source>
        <dbReference type="ARBA" id="ARBA00004651"/>
    </source>
</evidence>
<dbReference type="EMBL" id="BMXG01000010">
    <property type="protein sequence ID" value="GHC02561.1"/>
    <property type="molecule type" value="Genomic_DNA"/>
</dbReference>
<evidence type="ECO:0000313" key="10">
    <source>
        <dbReference type="EMBL" id="GHC02561.1"/>
    </source>
</evidence>
<dbReference type="InterPro" id="IPR018488">
    <property type="entry name" value="cNMP-bd_CS"/>
</dbReference>
<dbReference type="PANTHER" id="PTHR33406:SF13">
    <property type="entry name" value="MEMBRANE PROTEIN YDFJ"/>
    <property type="match status" value="1"/>
</dbReference>